<dbReference type="EMBL" id="ABCP01000041">
    <property type="protein sequence ID" value="EDM46415.1"/>
    <property type="molecule type" value="Genomic_DNA"/>
</dbReference>
<proteinExistence type="predicted"/>
<dbReference type="eggNOG" id="COG4688">
    <property type="taxonomic scope" value="Bacteria"/>
</dbReference>
<reference evidence="1 2" key="1">
    <citation type="submission" date="2007-06" db="EMBL/GenBank/DDBJ databases">
        <authorList>
            <person name="Green D."/>
            <person name="Ferriera S."/>
            <person name="Johnson J."/>
            <person name="Kravitz S."/>
            <person name="Beeson K."/>
            <person name="Sutton G."/>
            <person name="Rogers Y.-H."/>
            <person name="Friedman R."/>
            <person name="Frazier M."/>
            <person name="Venter J.C."/>
        </authorList>
    </citation>
    <scope>NUCLEOTIDE SEQUENCE [LARGE SCALE GENOMIC DNA]</scope>
    <source>
        <strain evidence="1 2">DG893</strain>
    </source>
</reference>
<evidence type="ECO:0000313" key="1">
    <source>
        <dbReference type="EMBL" id="EDM46415.1"/>
    </source>
</evidence>
<evidence type="ECO:0008006" key="3">
    <source>
        <dbReference type="Google" id="ProtNLM"/>
    </source>
</evidence>
<gene>
    <name evidence="1" type="ORF">MDG893_13169</name>
</gene>
<name>A6F4C2_9GAMM</name>
<comment type="caution">
    <text evidence="1">The sequence shown here is derived from an EMBL/GenBank/DDBJ whole genome shotgun (WGS) entry which is preliminary data.</text>
</comment>
<dbReference type="STRING" id="443152.MDG893_13169"/>
<dbReference type="RefSeq" id="WP_007155106.1">
    <property type="nucleotide sequence ID" value="NZ_ABCP01000041.1"/>
</dbReference>
<dbReference type="AlphaFoldDB" id="A6F4C2"/>
<keyword evidence="2" id="KW-1185">Reference proteome</keyword>
<evidence type="ECO:0000313" key="2">
    <source>
        <dbReference type="Proteomes" id="UP000005856"/>
    </source>
</evidence>
<dbReference type="OrthoDB" id="6725579at2"/>
<sequence>MTKSSDSKSTHHIVDFKPKSHRDAEAQLEAFVQWAKQTLPKGIPDRVHESILWEDLSWHKHGFTSCSFTALGSTIAAPRTMQPPFIEFAKAILVYRRVYSHMKSLQPWLSAMKALEAALVDLTGSRDVTRVTAAVCNRACEHMNRHWTKGAAPYRHSKTLMQIVALMRAKKLLRTDFRWSSPLTDKKRRTLEQQKVDRQQKLPSREVIYALGEIFNNEMTRALDIVVTSACALLLSAPSRVGELADVELDCLVFKENASGHRRMFLRWYAEKKNQVILKPVVSPEMEPVVERALALLKLVTDEARAYAAWLEDHPDEFPRHKGLPSKGPDEPLTYTEACAALQIKVRETSSPRSIFKSYFVGSLKRPETLSPAARRILAEILEGWDTSRGRQIRFKGKPGVQRFEFDDRFVLTLRKLNVLLREKYLPKDFPYTTPYTEGKARVKYRDALFTVRTGALAEGSGAASVKRGFGVEIAADPNRMSARLGNWKNPAVKNLFEYHGYHSLRVNTHAFRHELNTEMHRAGLSQLLIDAFSGRTTMGSVYNHETIEERAQRVATYHPKIKSSNASQTLDKVKTNQPLSLGDVKDLLEGEQDRIIHQTHIGVCVHDFASEPCPKMGACLDCGRLGCVKGDDVKLVNLKEERDDIKLRLDKALGAMSRGVCGACEWVKRLEKKLYKCEALIETLENPELENGAVVWNADNGWTLTKNAVIMSRQMDVNFIDESRTQDALPSLDDVSALLNEIEG</sequence>
<accession>A6F4C2</accession>
<protein>
    <recommendedName>
        <fullName evidence="3">Integrase</fullName>
    </recommendedName>
</protein>
<dbReference type="Proteomes" id="UP000005856">
    <property type="component" value="Unassembled WGS sequence"/>
</dbReference>
<organism evidence="1 2">
    <name type="scientific">Marinobacter algicola DG893</name>
    <dbReference type="NCBI Taxonomy" id="443152"/>
    <lineage>
        <taxon>Bacteria</taxon>
        <taxon>Pseudomonadati</taxon>
        <taxon>Pseudomonadota</taxon>
        <taxon>Gammaproteobacteria</taxon>
        <taxon>Pseudomonadales</taxon>
        <taxon>Marinobacteraceae</taxon>
        <taxon>Marinobacter</taxon>
    </lineage>
</organism>